<gene>
    <name evidence="1" type="ORF">PsorP6_003036</name>
</gene>
<name>A0ACC0VRR4_9STRA</name>
<proteinExistence type="predicted"/>
<comment type="caution">
    <text evidence="1">The sequence shown here is derived from an EMBL/GenBank/DDBJ whole genome shotgun (WGS) entry which is preliminary data.</text>
</comment>
<dbReference type="Proteomes" id="UP001163321">
    <property type="component" value="Chromosome 8"/>
</dbReference>
<evidence type="ECO:0000313" key="2">
    <source>
        <dbReference type="Proteomes" id="UP001163321"/>
    </source>
</evidence>
<sequence length="134" mass="15473">MNMDAMFHVLFESKFEDAIRVAIKTNDERYVDIGLYVAVLRYVGGSTRRAVILIETAKKRPEHKTVAEKMEHGQFFLWSIVPLSKEDAAKYIFRSKQTDKVDALLQRYDAYLNADLTPEEVKTALELLKTFLTP</sequence>
<keyword evidence="2" id="KW-1185">Reference proteome</keyword>
<reference evidence="1 2" key="1">
    <citation type="journal article" date="2022" name="bioRxiv">
        <title>The genome of the oomycete Peronosclerospora sorghi, a cosmopolitan pathogen of maize and sorghum, is inflated with dispersed pseudogenes.</title>
        <authorList>
            <person name="Fletcher K."/>
            <person name="Martin F."/>
            <person name="Isakeit T."/>
            <person name="Cavanaugh K."/>
            <person name="Magill C."/>
            <person name="Michelmore R."/>
        </authorList>
    </citation>
    <scope>NUCLEOTIDE SEQUENCE [LARGE SCALE GENOMIC DNA]</scope>
    <source>
        <strain evidence="1">P6</strain>
    </source>
</reference>
<protein>
    <submittedName>
        <fullName evidence="1">Uncharacterized protein</fullName>
    </submittedName>
</protein>
<organism evidence="1 2">
    <name type="scientific">Peronosclerospora sorghi</name>
    <dbReference type="NCBI Taxonomy" id="230839"/>
    <lineage>
        <taxon>Eukaryota</taxon>
        <taxon>Sar</taxon>
        <taxon>Stramenopiles</taxon>
        <taxon>Oomycota</taxon>
        <taxon>Peronosporomycetes</taxon>
        <taxon>Peronosporales</taxon>
        <taxon>Peronosporaceae</taxon>
        <taxon>Peronosclerospora</taxon>
    </lineage>
</organism>
<accession>A0ACC0VRR4</accession>
<dbReference type="EMBL" id="CM047587">
    <property type="protein sequence ID" value="KAI9908786.1"/>
    <property type="molecule type" value="Genomic_DNA"/>
</dbReference>
<evidence type="ECO:0000313" key="1">
    <source>
        <dbReference type="EMBL" id="KAI9908786.1"/>
    </source>
</evidence>